<proteinExistence type="predicted"/>
<feature type="domain" description="BZIP" evidence="3">
    <location>
        <begin position="19"/>
        <end position="34"/>
    </location>
</feature>
<evidence type="ECO:0000256" key="1">
    <source>
        <dbReference type="SAM" id="Coils"/>
    </source>
</evidence>
<gene>
    <name evidence="4" type="ORF">H0G86_011950</name>
</gene>
<reference evidence="4 5" key="1">
    <citation type="journal article" date="2021" name="BMC Genomics">
        <title>Telomere-to-telomere genome assembly of asparaginase-producing Trichoderma simmonsii.</title>
        <authorList>
            <person name="Chung D."/>
            <person name="Kwon Y.M."/>
            <person name="Yang Y."/>
        </authorList>
    </citation>
    <scope>NUCLEOTIDE SEQUENCE [LARGE SCALE GENOMIC DNA]</scope>
    <source>
        <strain evidence="4 5">GH-Sj1</strain>
    </source>
</reference>
<sequence>MRSHGQGGNSQNKNDYNDKKKVRNRLSQQAFRRRRAENLKTLQDRLNSSYKPQNETIARLEEENRNLRMQLVEVQAQLSRFAVNTQLLNDSVSRALNPNPPSHDVAHKDAQSQLNITSESPSDGSYNLDEPLDISSVQSAIPFHIEAPVSDVKSITDRPVPIFWCGKLPVLRCLRYLSTLKLYIPKKLGGIKLYIF</sequence>
<dbReference type="EMBL" id="CP075870">
    <property type="protein sequence ID" value="QYT05055.1"/>
    <property type="molecule type" value="Genomic_DNA"/>
</dbReference>
<dbReference type="Gene3D" id="1.20.5.170">
    <property type="match status" value="1"/>
</dbReference>
<feature type="compositionally biased region" description="Polar residues" evidence="2">
    <location>
        <begin position="111"/>
        <end position="125"/>
    </location>
</feature>
<evidence type="ECO:0000313" key="4">
    <source>
        <dbReference type="EMBL" id="QYT05055.1"/>
    </source>
</evidence>
<keyword evidence="5" id="KW-1185">Reference proteome</keyword>
<dbReference type="SUPFAM" id="SSF57959">
    <property type="entry name" value="Leucine zipper domain"/>
    <property type="match status" value="1"/>
</dbReference>
<dbReference type="InterPro" id="IPR046347">
    <property type="entry name" value="bZIP_sf"/>
</dbReference>
<dbReference type="Proteomes" id="UP000826661">
    <property type="component" value="Chromosome VII"/>
</dbReference>
<feature type="region of interest" description="Disordered" evidence="2">
    <location>
        <begin position="1"/>
        <end position="32"/>
    </location>
</feature>
<dbReference type="GO" id="GO:0003700">
    <property type="term" value="F:DNA-binding transcription factor activity"/>
    <property type="evidence" value="ECO:0007669"/>
    <property type="project" value="InterPro"/>
</dbReference>
<evidence type="ECO:0000313" key="5">
    <source>
        <dbReference type="Proteomes" id="UP000826661"/>
    </source>
</evidence>
<organism evidence="4 5">
    <name type="scientific">Trichoderma simmonsii</name>
    <dbReference type="NCBI Taxonomy" id="1491479"/>
    <lineage>
        <taxon>Eukaryota</taxon>
        <taxon>Fungi</taxon>
        <taxon>Dikarya</taxon>
        <taxon>Ascomycota</taxon>
        <taxon>Pezizomycotina</taxon>
        <taxon>Sordariomycetes</taxon>
        <taxon>Hypocreomycetidae</taxon>
        <taxon>Hypocreales</taxon>
        <taxon>Hypocreaceae</taxon>
        <taxon>Trichoderma</taxon>
    </lineage>
</organism>
<protein>
    <submittedName>
        <fullName evidence="4">BZIP domain-containing protein</fullName>
    </submittedName>
</protein>
<accession>A0A8G0LQE2</accession>
<dbReference type="AlphaFoldDB" id="A0A8G0LQE2"/>
<name>A0A8G0LQE2_9HYPO</name>
<dbReference type="InterPro" id="IPR004827">
    <property type="entry name" value="bZIP"/>
</dbReference>
<evidence type="ECO:0000256" key="2">
    <source>
        <dbReference type="SAM" id="MobiDB-lite"/>
    </source>
</evidence>
<feature type="region of interest" description="Disordered" evidence="2">
    <location>
        <begin position="93"/>
        <end position="125"/>
    </location>
</feature>
<dbReference type="PROSITE" id="PS00036">
    <property type="entry name" value="BZIP_BASIC"/>
    <property type="match status" value="1"/>
</dbReference>
<evidence type="ECO:0000259" key="3">
    <source>
        <dbReference type="PROSITE" id="PS00036"/>
    </source>
</evidence>
<dbReference type="CDD" id="cd14688">
    <property type="entry name" value="bZIP_YAP"/>
    <property type="match status" value="1"/>
</dbReference>
<keyword evidence="1" id="KW-0175">Coiled coil</keyword>
<feature type="coiled-coil region" evidence="1">
    <location>
        <begin position="50"/>
        <end position="77"/>
    </location>
</feature>